<keyword evidence="3 5" id="KW-0819">tRNA processing</keyword>
<protein>
    <recommendedName>
        <fullName evidence="5">tRNA pseudouridine synthase B</fullName>
        <ecNumber evidence="5">5.4.99.25</ecNumber>
    </recommendedName>
    <alternativeName>
        <fullName evidence="5">tRNA pseudouridine(55) synthase</fullName>
        <shortName evidence="5">Psi55 synthase</shortName>
    </alternativeName>
    <alternativeName>
        <fullName evidence="5">tRNA pseudouridylate synthase</fullName>
    </alternativeName>
    <alternativeName>
        <fullName evidence="5">tRNA-uridine isomerase</fullName>
    </alternativeName>
</protein>
<comment type="caution">
    <text evidence="9">The sequence shown here is derived from an EMBL/GenBank/DDBJ whole genome shotgun (WGS) entry which is preliminary data.</text>
</comment>
<dbReference type="InterPro" id="IPR014780">
    <property type="entry name" value="tRNA_psdUridine_synth_TruB"/>
</dbReference>
<dbReference type="SUPFAM" id="SSF55120">
    <property type="entry name" value="Pseudouridine synthase"/>
    <property type="match status" value="1"/>
</dbReference>
<dbReference type="GO" id="GO:0031119">
    <property type="term" value="P:tRNA pseudouridine synthesis"/>
    <property type="evidence" value="ECO:0007669"/>
    <property type="project" value="UniProtKB-UniRule"/>
</dbReference>
<dbReference type="Gene3D" id="2.30.130.10">
    <property type="entry name" value="PUA domain"/>
    <property type="match status" value="1"/>
</dbReference>
<accession>A0A552WJY6</accession>
<dbReference type="AlphaFoldDB" id="A0A552WJY6"/>
<dbReference type="InterPro" id="IPR015947">
    <property type="entry name" value="PUA-like_sf"/>
</dbReference>
<evidence type="ECO:0000256" key="3">
    <source>
        <dbReference type="ARBA" id="ARBA00022694"/>
    </source>
</evidence>
<evidence type="ECO:0000313" key="9">
    <source>
        <dbReference type="EMBL" id="TRW42999.1"/>
    </source>
</evidence>
<dbReference type="EMBL" id="VJXR01000113">
    <property type="protein sequence ID" value="TRW42999.1"/>
    <property type="molecule type" value="Genomic_DNA"/>
</dbReference>
<evidence type="ECO:0000313" key="10">
    <source>
        <dbReference type="Proteomes" id="UP000318693"/>
    </source>
</evidence>
<dbReference type="GO" id="GO:1990481">
    <property type="term" value="P:mRNA pseudouridine synthesis"/>
    <property type="evidence" value="ECO:0007669"/>
    <property type="project" value="TreeGrafter"/>
</dbReference>
<dbReference type="SUPFAM" id="SSF88697">
    <property type="entry name" value="PUA domain-like"/>
    <property type="match status" value="1"/>
</dbReference>
<dbReference type="Pfam" id="PF16198">
    <property type="entry name" value="TruB_C_2"/>
    <property type="match status" value="1"/>
</dbReference>
<proteinExistence type="inferred from homology"/>
<comment type="catalytic activity">
    <reaction evidence="1 5">
        <text>uridine(55) in tRNA = pseudouridine(55) in tRNA</text>
        <dbReference type="Rhea" id="RHEA:42532"/>
        <dbReference type="Rhea" id="RHEA-COMP:10101"/>
        <dbReference type="Rhea" id="RHEA-COMP:10102"/>
        <dbReference type="ChEBI" id="CHEBI:65314"/>
        <dbReference type="ChEBI" id="CHEBI:65315"/>
        <dbReference type="EC" id="5.4.99.25"/>
    </reaction>
</comment>
<dbReference type="RefSeq" id="WP_143420077.1">
    <property type="nucleotide sequence ID" value="NZ_VJXR01000113.1"/>
</dbReference>
<dbReference type="Proteomes" id="UP000318693">
    <property type="component" value="Unassembled WGS sequence"/>
</dbReference>
<keyword evidence="4 5" id="KW-0413">Isomerase</keyword>
<feature type="domain" description="tRNA pseudouridine synthase II TruB subfamily 2 C-terminal" evidence="7">
    <location>
        <begin position="275"/>
        <end position="335"/>
    </location>
</feature>
<evidence type="ECO:0000259" key="8">
    <source>
        <dbReference type="Pfam" id="PF16198"/>
    </source>
</evidence>
<dbReference type="EC" id="5.4.99.25" evidence="5"/>
<comment type="function">
    <text evidence="5">Responsible for synthesis of pseudouridine from uracil-55 in the psi GC loop of transfer RNAs.</text>
</comment>
<dbReference type="InterPro" id="IPR036974">
    <property type="entry name" value="PUA_sf"/>
</dbReference>
<evidence type="ECO:0000256" key="4">
    <source>
        <dbReference type="ARBA" id="ARBA00023235"/>
    </source>
</evidence>
<feature type="domain" description="Pseudouridine synthase II N-terminal" evidence="6">
    <location>
        <begin position="43"/>
        <end position="207"/>
    </location>
</feature>
<dbReference type="GO" id="GO:0160148">
    <property type="term" value="F:tRNA pseudouridine(55) synthase activity"/>
    <property type="evidence" value="ECO:0007669"/>
    <property type="project" value="UniProtKB-EC"/>
</dbReference>
<name>A0A552WJY6_9MICO</name>
<dbReference type="NCBIfam" id="TIGR00431">
    <property type="entry name" value="TruB"/>
    <property type="match status" value="1"/>
</dbReference>
<dbReference type="Pfam" id="PF01509">
    <property type="entry name" value="TruB_N"/>
    <property type="match status" value="1"/>
</dbReference>
<sequence length="338" mass="34851">MTEARTERRGADIPRGRVTAADGLLVVDKAQGWTSHDVVARTRRLAATKKVGHAGTLDPMATGVLVLGVGRATRLLTYLVGADKEYTATVRLGQATVTDDAEGDVVDQPGAEPLLRADGTAGTAAIESALAGLRGPIEQVPSAVSAIKVDGKRAYARVRQGEDVALPARPVTIHRLELTAPPRAAVVGETAVLDLDVVVGCSSGTYVRALARDLGAALGTGGHLTALRRTRVGPFTLDGARTVAELVAEVAAQAEEPEPTGLRTTTMTEAATACFPVRHLDADQTAAVRVGKFLDPTAQLGSGADEAVTAALAPDGHVVALLGDRDGQARPILVLDPA</sequence>
<gene>
    <name evidence="5 9" type="primary">truB</name>
    <name evidence="9" type="ORF">FJ693_19405</name>
</gene>
<feature type="active site" description="Nucleophile" evidence="5">
    <location>
        <position position="58"/>
    </location>
</feature>
<dbReference type="InterPro" id="IPR002501">
    <property type="entry name" value="PsdUridine_synth_N"/>
</dbReference>
<dbReference type="PANTHER" id="PTHR13767">
    <property type="entry name" value="TRNA-PSEUDOURIDINE SYNTHASE"/>
    <property type="match status" value="1"/>
</dbReference>
<evidence type="ECO:0000256" key="2">
    <source>
        <dbReference type="ARBA" id="ARBA00005642"/>
    </source>
</evidence>
<feature type="domain" description="tRNA pseudouridylate synthase B C-terminal" evidence="8">
    <location>
        <begin position="208"/>
        <end position="263"/>
    </location>
</feature>
<organism evidence="9 10">
    <name type="scientific">Georgenia yuyongxinii</name>
    <dbReference type="NCBI Taxonomy" id="2589797"/>
    <lineage>
        <taxon>Bacteria</taxon>
        <taxon>Bacillati</taxon>
        <taxon>Actinomycetota</taxon>
        <taxon>Actinomycetes</taxon>
        <taxon>Micrococcales</taxon>
        <taxon>Bogoriellaceae</taxon>
        <taxon>Georgenia</taxon>
    </lineage>
</organism>
<evidence type="ECO:0000256" key="5">
    <source>
        <dbReference type="HAMAP-Rule" id="MF_01080"/>
    </source>
</evidence>
<evidence type="ECO:0000259" key="7">
    <source>
        <dbReference type="Pfam" id="PF09142"/>
    </source>
</evidence>
<dbReference type="GO" id="GO:0003723">
    <property type="term" value="F:RNA binding"/>
    <property type="evidence" value="ECO:0007669"/>
    <property type="project" value="InterPro"/>
</dbReference>
<evidence type="ECO:0000256" key="1">
    <source>
        <dbReference type="ARBA" id="ARBA00000385"/>
    </source>
</evidence>
<dbReference type="CDD" id="cd02573">
    <property type="entry name" value="PseudoU_synth_EcTruB"/>
    <property type="match status" value="1"/>
</dbReference>
<dbReference type="InterPro" id="IPR020103">
    <property type="entry name" value="PsdUridine_synth_cat_dom_sf"/>
</dbReference>
<dbReference type="Pfam" id="PF09142">
    <property type="entry name" value="TruB_C"/>
    <property type="match status" value="1"/>
</dbReference>
<dbReference type="HAMAP" id="MF_01080">
    <property type="entry name" value="TruB_bact"/>
    <property type="match status" value="1"/>
</dbReference>
<dbReference type="InterPro" id="IPR015225">
    <property type="entry name" value="tRNA_psdUridine_synth_fam2_C"/>
</dbReference>
<dbReference type="InterPro" id="IPR032819">
    <property type="entry name" value="TruB_C"/>
</dbReference>
<evidence type="ECO:0000259" key="6">
    <source>
        <dbReference type="Pfam" id="PF01509"/>
    </source>
</evidence>
<reference evidence="9 10" key="1">
    <citation type="submission" date="2019-07" db="EMBL/GenBank/DDBJ databases">
        <title>Georgenia wutianyii sp. nov. and Georgenia *** sp. nov. isolated from plateau pika (Ochotona curzoniae) in the Qinghai-Tibet plateau of China.</title>
        <authorList>
            <person name="Tian Z."/>
        </authorList>
    </citation>
    <scope>NUCLEOTIDE SEQUENCE [LARGE SCALE GENOMIC DNA]</scope>
    <source>
        <strain evidence="9 10">Z446</strain>
    </source>
</reference>
<comment type="similarity">
    <text evidence="2 5">Belongs to the pseudouridine synthase TruB family. Type 1 subfamily.</text>
</comment>
<dbReference type="Gene3D" id="3.30.2350.10">
    <property type="entry name" value="Pseudouridine synthase"/>
    <property type="match status" value="1"/>
</dbReference>
<keyword evidence="10" id="KW-1185">Reference proteome</keyword>
<dbReference type="PANTHER" id="PTHR13767:SF2">
    <property type="entry name" value="PSEUDOURIDYLATE SYNTHASE TRUB1"/>
    <property type="match status" value="1"/>
</dbReference>